<feature type="compositionally biased region" description="Polar residues" evidence="1">
    <location>
        <begin position="117"/>
        <end position="126"/>
    </location>
</feature>
<gene>
    <name evidence="2" type="ORF">CEXT_690431</name>
</gene>
<reference evidence="2 3" key="1">
    <citation type="submission" date="2021-06" db="EMBL/GenBank/DDBJ databases">
        <title>Caerostris extrusa draft genome.</title>
        <authorList>
            <person name="Kono N."/>
            <person name="Arakawa K."/>
        </authorList>
    </citation>
    <scope>NUCLEOTIDE SEQUENCE [LARGE SCALE GENOMIC DNA]</scope>
</reference>
<feature type="region of interest" description="Disordered" evidence="1">
    <location>
        <begin position="101"/>
        <end position="126"/>
    </location>
</feature>
<sequence>MKQRKSPGSIYHRFLLCGSLMASDRTFRLLEETRAVKKKQGYCNSYEWALSVTVPLTGWSSQNTTGQRPFIRITAPCRFFRERDFAFVFFASRGGDSFLPHPSEGGNSFQDEPAFNSLPSTNSWTS</sequence>
<accession>A0AAV4MKN0</accession>
<evidence type="ECO:0000256" key="1">
    <source>
        <dbReference type="SAM" id="MobiDB-lite"/>
    </source>
</evidence>
<dbReference type="EMBL" id="BPLR01002376">
    <property type="protein sequence ID" value="GIX73119.1"/>
    <property type="molecule type" value="Genomic_DNA"/>
</dbReference>
<name>A0AAV4MKN0_CAEEX</name>
<proteinExistence type="predicted"/>
<evidence type="ECO:0000313" key="3">
    <source>
        <dbReference type="Proteomes" id="UP001054945"/>
    </source>
</evidence>
<dbReference type="Proteomes" id="UP001054945">
    <property type="component" value="Unassembled WGS sequence"/>
</dbReference>
<protein>
    <submittedName>
        <fullName evidence="2">Uncharacterized protein</fullName>
    </submittedName>
</protein>
<keyword evidence="3" id="KW-1185">Reference proteome</keyword>
<dbReference type="AlphaFoldDB" id="A0AAV4MKN0"/>
<organism evidence="2 3">
    <name type="scientific">Caerostris extrusa</name>
    <name type="common">Bark spider</name>
    <name type="synonym">Caerostris bankana</name>
    <dbReference type="NCBI Taxonomy" id="172846"/>
    <lineage>
        <taxon>Eukaryota</taxon>
        <taxon>Metazoa</taxon>
        <taxon>Ecdysozoa</taxon>
        <taxon>Arthropoda</taxon>
        <taxon>Chelicerata</taxon>
        <taxon>Arachnida</taxon>
        <taxon>Araneae</taxon>
        <taxon>Araneomorphae</taxon>
        <taxon>Entelegynae</taxon>
        <taxon>Araneoidea</taxon>
        <taxon>Araneidae</taxon>
        <taxon>Caerostris</taxon>
    </lineage>
</organism>
<evidence type="ECO:0000313" key="2">
    <source>
        <dbReference type="EMBL" id="GIX73119.1"/>
    </source>
</evidence>
<comment type="caution">
    <text evidence="2">The sequence shown here is derived from an EMBL/GenBank/DDBJ whole genome shotgun (WGS) entry which is preliminary data.</text>
</comment>